<evidence type="ECO:0000313" key="7">
    <source>
        <dbReference type="EMBL" id="GAA1858320.1"/>
    </source>
</evidence>
<proteinExistence type="inferred from homology"/>
<dbReference type="PRINTS" id="PR00706">
    <property type="entry name" value="PYROGLUPTASE"/>
</dbReference>
<dbReference type="PROSITE" id="PS01334">
    <property type="entry name" value="PYRASE_CYS"/>
    <property type="match status" value="1"/>
</dbReference>
<evidence type="ECO:0000256" key="4">
    <source>
        <dbReference type="ARBA" id="ARBA00022801"/>
    </source>
</evidence>
<dbReference type="SUPFAM" id="SSF53182">
    <property type="entry name" value="Pyrrolidone carboxyl peptidase (pyroglutamate aminopeptidase)"/>
    <property type="match status" value="1"/>
</dbReference>
<feature type="active site" evidence="6">
    <location>
        <position position="150"/>
    </location>
</feature>
<dbReference type="RefSeq" id="WP_344101121.1">
    <property type="nucleotide sequence ID" value="NZ_BAAANL010000002.1"/>
</dbReference>
<dbReference type="PANTHER" id="PTHR23402">
    <property type="entry name" value="PROTEASE FAMILY C15 PYROGLUTAMYL-PEPTIDASE I-RELATED"/>
    <property type="match status" value="1"/>
</dbReference>
<dbReference type="InterPro" id="IPR016125">
    <property type="entry name" value="Peptidase_C15-like"/>
</dbReference>
<evidence type="ECO:0000256" key="5">
    <source>
        <dbReference type="ARBA" id="ARBA00022807"/>
    </source>
</evidence>
<dbReference type="EC" id="3.4.19.3" evidence="6"/>
<keyword evidence="3" id="KW-0645">Protease</keyword>
<dbReference type="PIRSF" id="PIRSF015592">
    <property type="entry name" value="Prld-crbxl_pptds"/>
    <property type="match status" value="1"/>
</dbReference>
<comment type="caution">
    <text evidence="7">The sequence shown here is derived from an EMBL/GenBank/DDBJ whole genome shotgun (WGS) entry which is preliminary data.</text>
</comment>
<evidence type="ECO:0000256" key="3">
    <source>
        <dbReference type="ARBA" id="ARBA00022670"/>
    </source>
</evidence>
<dbReference type="InterPro" id="IPR033694">
    <property type="entry name" value="PGPEP1_Cys_AS"/>
</dbReference>
<dbReference type="PANTHER" id="PTHR23402:SF1">
    <property type="entry name" value="PYROGLUTAMYL-PEPTIDASE I"/>
    <property type="match status" value="1"/>
</dbReference>
<dbReference type="EMBL" id="BAAANL010000002">
    <property type="protein sequence ID" value="GAA1858320.1"/>
    <property type="molecule type" value="Genomic_DNA"/>
</dbReference>
<dbReference type="Gene3D" id="3.40.630.20">
    <property type="entry name" value="Peptidase C15, pyroglutamyl peptidase I-like"/>
    <property type="match status" value="1"/>
</dbReference>
<dbReference type="CDD" id="cd00501">
    <property type="entry name" value="Peptidase_C15"/>
    <property type="match status" value="1"/>
</dbReference>
<reference evidence="7 8" key="1">
    <citation type="journal article" date="2019" name="Int. J. Syst. Evol. Microbiol.">
        <title>The Global Catalogue of Microorganisms (GCM) 10K type strain sequencing project: providing services to taxonomists for standard genome sequencing and annotation.</title>
        <authorList>
            <consortium name="The Broad Institute Genomics Platform"/>
            <consortium name="The Broad Institute Genome Sequencing Center for Infectious Disease"/>
            <person name="Wu L."/>
            <person name="Ma J."/>
        </authorList>
    </citation>
    <scope>NUCLEOTIDE SEQUENCE [LARGE SCALE GENOMIC DNA]</scope>
    <source>
        <strain evidence="7 8">JCM 14326</strain>
    </source>
</reference>
<gene>
    <name evidence="7" type="primary">pcp</name>
    <name evidence="7" type="ORF">GCM10009751_14740</name>
</gene>
<organism evidence="7 8">
    <name type="scientific">Myceligenerans crystallogenes</name>
    <dbReference type="NCBI Taxonomy" id="316335"/>
    <lineage>
        <taxon>Bacteria</taxon>
        <taxon>Bacillati</taxon>
        <taxon>Actinomycetota</taxon>
        <taxon>Actinomycetes</taxon>
        <taxon>Micrococcales</taxon>
        <taxon>Promicromonosporaceae</taxon>
        <taxon>Myceligenerans</taxon>
    </lineage>
</organism>
<evidence type="ECO:0000256" key="1">
    <source>
        <dbReference type="ARBA" id="ARBA00006641"/>
    </source>
</evidence>
<dbReference type="Proteomes" id="UP001501094">
    <property type="component" value="Unassembled WGS sequence"/>
</dbReference>
<accession>A0ABN2N8Z5</accession>
<comment type="similarity">
    <text evidence="1">Belongs to the peptidase C15 family.</text>
</comment>
<dbReference type="Pfam" id="PF01470">
    <property type="entry name" value="Peptidase_C15"/>
    <property type="match status" value="1"/>
</dbReference>
<evidence type="ECO:0000256" key="6">
    <source>
        <dbReference type="PROSITE-ProRule" id="PRU10077"/>
    </source>
</evidence>
<evidence type="ECO:0000256" key="2">
    <source>
        <dbReference type="ARBA" id="ARBA00022490"/>
    </source>
</evidence>
<name>A0ABN2N8Z5_9MICO</name>
<keyword evidence="5" id="KW-0788">Thiol protease</keyword>
<evidence type="ECO:0000313" key="8">
    <source>
        <dbReference type="Proteomes" id="UP001501094"/>
    </source>
</evidence>
<keyword evidence="4" id="KW-0378">Hydrolase</keyword>
<protein>
    <recommendedName>
        <fullName evidence="6">Pyroglutamyl-peptidase I</fullName>
        <ecNumber evidence="6">3.4.19.3</ecNumber>
    </recommendedName>
</protein>
<dbReference type="InterPro" id="IPR036440">
    <property type="entry name" value="Peptidase_C15-like_sf"/>
</dbReference>
<comment type="catalytic activity">
    <reaction evidence="6">
        <text>Release of an N-terminal pyroglutamyl group from a polypeptide, the second amino acid generally not being Pro.</text>
        <dbReference type="EC" id="3.4.19.3"/>
    </reaction>
</comment>
<keyword evidence="2" id="KW-0963">Cytoplasm</keyword>
<keyword evidence="8" id="KW-1185">Reference proteome</keyword>
<dbReference type="InterPro" id="IPR000816">
    <property type="entry name" value="Peptidase_C15"/>
</dbReference>
<sequence>MRALVTGFEPFGGDEVNASAEAVRRLAAVWDAGAEGAELTTLLLPVTFAGAFTPLRGAVRAAESQGRPYDVVVAAGLVAGTDKVRLERVAINVADARIPDNSGFAPADETLFDGGPAAHFTGLPVKSALAALHAAGIPAALSNTAGTFVCNTVFYALRHVFGPDAVTGFVHVPRLREERMDGDPGLPLSLLAEALRIVVATSLAAVRSGAGVLAGR</sequence>